<sequence>MKKTLILCMTVLTLTGCSTLGNFFDGMFTGGSSDYPDQQLLQQHISQCDTGMAAECIAAGSVYELRGGDNYPIALKFYQKGLALQSADANQAIGHLYENGYGVPQNYDTARQWYQKGADAGDGNAMLYLANMYRYGHGVTKDPRTALKYARMACKKGNILACSTRTQLQVTTGKK</sequence>
<evidence type="ECO:0000256" key="1">
    <source>
        <dbReference type="SAM" id="SignalP"/>
    </source>
</evidence>
<dbReference type="SUPFAM" id="SSF81901">
    <property type="entry name" value="HCP-like"/>
    <property type="match status" value="1"/>
</dbReference>
<feature type="chain" id="PRO_5046675125" description="Sel1 repeat family protein" evidence="1">
    <location>
        <begin position="21"/>
        <end position="175"/>
    </location>
</feature>
<name>A0ABW1VSB6_9GAMM</name>
<dbReference type="InterPro" id="IPR011990">
    <property type="entry name" value="TPR-like_helical_dom_sf"/>
</dbReference>
<proteinExistence type="predicted"/>
<dbReference type="PROSITE" id="PS51257">
    <property type="entry name" value="PROKAR_LIPOPROTEIN"/>
    <property type="match status" value="1"/>
</dbReference>
<dbReference type="InterPro" id="IPR006597">
    <property type="entry name" value="Sel1-like"/>
</dbReference>
<dbReference type="PANTHER" id="PTHR11102">
    <property type="entry name" value="SEL-1-LIKE PROTEIN"/>
    <property type="match status" value="1"/>
</dbReference>
<comment type="caution">
    <text evidence="2">The sequence shown here is derived from an EMBL/GenBank/DDBJ whole genome shotgun (WGS) entry which is preliminary data.</text>
</comment>
<evidence type="ECO:0000313" key="2">
    <source>
        <dbReference type="EMBL" id="MFC6362843.1"/>
    </source>
</evidence>
<keyword evidence="1" id="KW-0732">Signal</keyword>
<evidence type="ECO:0000313" key="3">
    <source>
        <dbReference type="Proteomes" id="UP001596215"/>
    </source>
</evidence>
<dbReference type="SMART" id="SM00671">
    <property type="entry name" value="SEL1"/>
    <property type="match status" value="2"/>
</dbReference>
<protein>
    <recommendedName>
        <fullName evidence="4">Sel1 repeat family protein</fullName>
    </recommendedName>
</protein>
<dbReference type="Pfam" id="PF08238">
    <property type="entry name" value="Sel1"/>
    <property type="match status" value="3"/>
</dbReference>
<feature type="signal peptide" evidence="1">
    <location>
        <begin position="1"/>
        <end position="20"/>
    </location>
</feature>
<accession>A0ABW1VSB6</accession>
<evidence type="ECO:0008006" key="4">
    <source>
        <dbReference type="Google" id="ProtNLM"/>
    </source>
</evidence>
<dbReference type="RefSeq" id="WP_212708213.1">
    <property type="nucleotide sequence ID" value="NZ_BAAAFW010000025.1"/>
</dbReference>
<dbReference type="Gene3D" id="1.25.40.10">
    <property type="entry name" value="Tetratricopeptide repeat domain"/>
    <property type="match status" value="1"/>
</dbReference>
<reference evidence="3" key="1">
    <citation type="journal article" date="2019" name="Int. J. Syst. Evol. Microbiol.">
        <title>The Global Catalogue of Microorganisms (GCM) 10K type strain sequencing project: providing services to taxonomists for standard genome sequencing and annotation.</title>
        <authorList>
            <consortium name="The Broad Institute Genomics Platform"/>
            <consortium name="The Broad Institute Genome Sequencing Center for Infectious Disease"/>
            <person name="Wu L."/>
            <person name="Ma J."/>
        </authorList>
    </citation>
    <scope>NUCLEOTIDE SEQUENCE [LARGE SCALE GENOMIC DNA]</scope>
    <source>
        <strain evidence="3">CGMCC 4.1530</strain>
    </source>
</reference>
<gene>
    <name evidence="2" type="ORF">ACFP73_12195</name>
</gene>
<organism evidence="2 3">
    <name type="scientific">Tatumella punctata</name>
    <dbReference type="NCBI Taxonomy" id="399969"/>
    <lineage>
        <taxon>Bacteria</taxon>
        <taxon>Pseudomonadati</taxon>
        <taxon>Pseudomonadota</taxon>
        <taxon>Gammaproteobacteria</taxon>
        <taxon>Enterobacterales</taxon>
        <taxon>Erwiniaceae</taxon>
        <taxon>Tatumella</taxon>
    </lineage>
</organism>
<dbReference type="InterPro" id="IPR050767">
    <property type="entry name" value="Sel1_AlgK"/>
</dbReference>
<dbReference type="PANTHER" id="PTHR11102:SF160">
    <property type="entry name" value="ERAD-ASSOCIATED E3 UBIQUITIN-PROTEIN LIGASE COMPONENT HRD3"/>
    <property type="match status" value="1"/>
</dbReference>
<keyword evidence="3" id="KW-1185">Reference proteome</keyword>
<dbReference type="EMBL" id="JBHSUC010000016">
    <property type="protein sequence ID" value="MFC6362843.1"/>
    <property type="molecule type" value="Genomic_DNA"/>
</dbReference>
<dbReference type="Proteomes" id="UP001596215">
    <property type="component" value="Unassembled WGS sequence"/>
</dbReference>